<name>A0A016WWU7_9BILA</name>
<organism evidence="1 2">
    <name type="scientific">Ancylostoma ceylanicum</name>
    <dbReference type="NCBI Taxonomy" id="53326"/>
    <lineage>
        <taxon>Eukaryota</taxon>
        <taxon>Metazoa</taxon>
        <taxon>Ecdysozoa</taxon>
        <taxon>Nematoda</taxon>
        <taxon>Chromadorea</taxon>
        <taxon>Rhabditida</taxon>
        <taxon>Rhabditina</taxon>
        <taxon>Rhabditomorpha</taxon>
        <taxon>Strongyloidea</taxon>
        <taxon>Ancylostomatidae</taxon>
        <taxon>Ancylostomatinae</taxon>
        <taxon>Ancylostoma</taxon>
    </lineage>
</organism>
<comment type="caution">
    <text evidence="1">The sequence shown here is derived from an EMBL/GenBank/DDBJ whole genome shotgun (WGS) entry which is preliminary data.</text>
</comment>
<dbReference type="EMBL" id="JARK01000082">
    <property type="protein sequence ID" value="EYC43747.1"/>
    <property type="molecule type" value="Genomic_DNA"/>
</dbReference>
<dbReference type="AlphaFoldDB" id="A0A016WWU7"/>
<sequence length="101" mass="12123">MMRVQRHPKWEMEVLIVLWRLNTMSESQMLGLSNDLYTTCDILPTSPPLRVFYLHLCLSTPNRLRLYVRADCYQWITYNKQRMINHFPCSFRVASVTYCCN</sequence>
<proteinExistence type="predicted"/>
<reference evidence="2" key="1">
    <citation type="journal article" date="2015" name="Nat. Genet.">
        <title>The genome and transcriptome of the zoonotic hookworm Ancylostoma ceylanicum identify infection-specific gene families.</title>
        <authorList>
            <person name="Schwarz E.M."/>
            <person name="Hu Y."/>
            <person name="Antoshechkin I."/>
            <person name="Miller M.M."/>
            <person name="Sternberg P.W."/>
            <person name="Aroian R.V."/>
        </authorList>
    </citation>
    <scope>NUCLEOTIDE SEQUENCE</scope>
    <source>
        <strain evidence="2">HY135</strain>
    </source>
</reference>
<dbReference type="Proteomes" id="UP000024635">
    <property type="component" value="Unassembled WGS sequence"/>
</dbReference>
<keyword evidence="2" id="KW-1185">Reference proteome</keyword>
<protein>
    <submittedName>
        <fullName evidence="1">Uncharacterized protein</fullName>
    </submittedName>
</protein>
<accession>A0A016WWU7</accession>
<gene>
    <name evidence="1" type="primary">Acey_s0482.g2286</name>
    <name evidence="1" type="ORF">Y032_0482g2286</name>
</gene>
<evidence type="ECO:0000313" key="2">
    <source>
        <dbReference type="Proteomes" id="UP000024635"/>
    </source>
</evidence>
<evidence type="ECO:0000313" key="1">
    <source>
        <dbReference type="EMBL" id="EYC43747.1"/>
    </source>
</evidence>